<feature type="region of interest" description="Disordered" evidence="1">
    <location>
        <begin position="222"/>
        <end position="270"/>
    </location>
</feature>
<feature type="compositionally biased region" description="Polar residues" evidence="1">
    <location>
        <begin position="123"/>
        <end position="137"/>
    </location>
</feature>
<proteinExistence type="predicted"/>
<feature type="compositionally biased region" description="Acidic residues" evidence="1">
    <location>
        <begin position="50"/>
        <end position="65"/>
    </location>
</feature>
<dbReference type="AlphaFoldDB" id="A0A1E7FEE1"/>
<dbReference type="Proteomes" id="UP000095751">
    <property type="component" value="Unassembled WGS sequence"/>
</dbReference>
<evidence type="ECO:0000313" key="2">
    <source>
        <dbReference type="EMBL" id="OEU16425.1"/>
    </source>
</evidence>
<dbReference type="KEGG" id="fcy:FRACYDRAFT_239019"/>
<name>A0A1E7FEE1_9STRA</name>
<accession>A0A1E7FEE1</accession>
<evidence type="ECO:0000256" key="1">
    <source>
        <dbReference type="SAM" id="MobiDB-lite"/>
    </source>
</evidence>
<dbReference type="OrthoDB" id="54593at2759"/>
<protein>
    <submittedName>
        <fullName evidence="2">Uncharacterized protein</fullName>
    </submittedName>
</protein>
<reference evidence="2 3" key="1">
    <citation type="submission" date="2016-09" db="EMBL/GenBank/DDBJ databases">
        <title>Extensive genetic diversity and differential bi-allelic expression allows diatom success in the polar Southern Ocean.</title>
        <authorList>
            <consortium name="DOE Joint Genome Institute"/>
            <person name="Mock T."/>
            <person name="Otillar R.P."/>
            <person name="Strauss J."/>
            <person name="Dupont C."/>
            <person name="Frickenhaus S."/>
            <person name="Maumus F."/>
            <person name="Mcmullan M."/>
            <person name="Sanges R."/>
            <person name="Schmutz J."/>
            <person name="Toseland A."/>
            <person name="Valas R."/>
            <person name="Veluchamy A."/>
            <person name="Ward B.J."/>
            <person name="Allen A."/>
            <person name="Barry K."/>
            <person name="Falciatore A."/>
            <person name="Ferrante M."/>
            <person name="Fortunato A.E."/>
            <person name="Gloeckner G."/>
            <person name="Gruber A."/>
            <person name="Hipkin R."/>
            <person name="Janech M."/>
            <person name="Kroth P."/>
            <person name="Leese F."/>
            <person name="Lindquist E."/>
            <person name="Lyon B.R."/>
            <person name="Martin J."/>
            <person name="Mayer C."/>
            <person name="Parker M."/>
            <person name="Quesneville H."/>
            <person name="Raymond J."/>
            <person name="Uhlig C."/>
            <person name="Valentin K.U."/>
            <person name="Worden A.Z."/>
            <person name="Armbrust E.V."/>
            <person name="Bowler C."/>
            <person name="Green B."/>
            <person name="Moulton V."/>
            <person name="Van Oosterhout C."/>
            <person name="Grigoriev I."/>
        </authorList>
    </citation>
    <scope>NUCLEOTIDE SEQUENCE [LARGE SCALE GENOMIC DNA]</scope>
    <source>
        <strain evidence="2 3">CCMP1102</strain>
    </source>
</reference>
<dbReference type="EMBL" id="KV784358">
    <property type="protein sequence ID" value="OEU16425.1"/>
    <property type="molecule type" value="Genomic_DNA"/>
</dbReference>
<evidence type="ECO:0000313" key="3">
    <source>
        <dbReference type="Proteomes" id="UP000095751"/>
    </source>
</evidence>
<keyword evidence="3" id="KW-1185">Reference proteome</keyword>
<sequence length="305" mass="34389">MSNKRNEKKVGSLLAIDECAGNDGETIGNLVSQQQQLRRSGARKRKSDDIIDDVGESTDDDDDDVNERPVLLNIREAFFDKSSRRSYQTPAALAAICKSDAGGERIIKSSNSFSDDGDDISYKVSSDSPRQSPQTFQKRPLLTISSIIGGISPCGVDEIFYGCSMLSSWKRPLVYSDEEDDNDNDTEDEENDDYIISGHEIKRQDAKHNVREHLSFPENLGKEFVSQNHDESRQATDSSNSTRRMIRRSPSSRETTLESNSRHKLSSSGKMFRRTDINKVTEIHWDEQVMDNDTLEKMAKLSFTS</sequence>
<feature type="region of interest" description="Disordered" evidence="1">
    <location>
        <begin position="117"/>
        <end position="137"/>
    </location>
</feature>
<gene>
    <name evidence="2" type="ORF">FRACYDRAFT_239019</name>
</gene>
<dbReference type="InParanoid" id="A0A1E7FEE1"/>
<organism evidence="2 3">
    <name type="scientific">Fragilariopsis cylindrus CCMP1102</name>
    <dbReference type="NCBI Taxonomy" id="635003"/>
    <lineage>
        <taxon>Eukaryota</taxon>
        <taxon>Sar</taxon>
        <taxon>Stramenopiles</taxon>
        <taxon>Ochrophyta</taxon>
        <taxon>Bacillariophyta</taxon>
        <taxon>Bacillariophyceae</taxon>
        <taxon>Bacillariophycidae</taxon>
        <taxon>Bacillariales</taxon>
        <taxon>Bacillariaceae</taxon>
        <taxon>Fragilariopsis</taxon>
    </lineage>
</organism>
<feature type="region of interest" description="Disordered" evidence="1">
    <location>
        <begin position="32"/>
        <end position="66"/>
    </location>
</feature>